<dbReference type="AlphaFoldDB" id="A0A834WL66"/>
<sequence length="196" mass="23154">MLNLENKMTTRHHPFIQGHSIKRPPLFDGTNYALWKIKMKIFIQSQNVDVWRVISQGPHVITRPESEWNESDSKKVQLNSQAIHYLFCAVNSSLFKFICKCSSAKEMWEKLQGMYEETEEVRKSRIYMLNSQYESFRMEEGEGVEEMFGRFETIVYELEFLGKCFSEGVKLKDLVFIVEGQSSGFERNWEAKYNFV</sequence>
<reference evidence="1" key="1">
    <citation type="submission" date="2020-09" db="EMBL/GenBank/DDBJ databases">
        <title>Genome-Enabled Discovery of Anthraquinone Biosynthesis in Senna tora.</title>
        <authorList>
            <person name="Kang S.-H."/>
            <person name="Pandey R.P."/>
            <person name="Lee C.-M."/>
            <person name="Sim J.-S."/>
            <person name="Jeong J.-T."/>
            <person name="Choi B.-S."/>
            <person name="Jung M."/>
            <person name="Ginzburg D."/>
            <person name="Zhao K."/>
            <person name="Won S.Y."/>
            <person name="Oh T.-J."/>
            <person name="Yu Y."/>
            <person name="Kim N.-H."/>
            <person name="Lee O.R."/>
            <person name="Lee T.-H."/>
            <person name="Bashyal P."/>
            <person name="Kim T.-S."/>
            <person name="Lee W.-H."/>
            <person name="Kawkins C."/>
            <person name="Kim C.-K."/>
            <person name="Kim J.S."/>
            <person name="Ahn B.O."/>
            <person name="Rhee S.Y."/>
            <person name="Sohng J.K."/>
        </authorList>
    </citation>
    <scope>NUCLEOTIDE SEQUENCE</scope>
    <source>
        <tissue evidence="1">Leaf</tissue>
    </source>
</reference>
<dbReference type="PANTHER" id="PTHR34676">
    <property type="entry name" value="DUF4219 DOMAIN-CONTAINING PROTEIN-RELATED"/>
    <property type="match status" value="1"/>
</dbReference>
<comment type="caution">
    <text evidence="1">The sequence shown here is derived from an EMBL/GenBank/DDBJ whole genome shotgun (WGS) entry which is preliminary data.</text>
</comment>
<name>A0A834WL66_9FABA</name>
<proteinExistence type="predicted"/>
<accession>A0A834WL66</accession>
<keyword evidence="2" id="KW-1185">Reference proteome</keyword>
<evidence type="ECO:0000313" key="1">
    <source>
        <dbReference type="EMBL" id="KAF7824928.1"/>
    </source>
</evidence>
<dbReference type="OrthoDB" id="1418274at2759"/>
<dbReference type="Pfam" id="PF14223">
    <property type="entry name" value="Retrotran_gag_2"/>
    <property type="match status" value="1"/>
</dbReference>
<evidence type="ECO:0000313" key="2">
    <source>
        <dbReference type="Proteomes" id="UP000634136"/>
    </source>
</evidence>
<organism evidence="1 2">
    <name type="scientific">Senna tora</name>
    <dbReference type="NCBI Taxonomy" id="362788"/>
    <lineage>
        <taxon>Eukaryota</taxon>
        <taxon>Viridiplantae</taxon>
        <taxon>Streptophyta</taxon>
        <taxon>Embryophyta</taxon>
        <taxon>Tracheophyta</taxon>
        <taxon>Spermatophyta</taxon>
        <taxon>Magnoliopsida</taxon>
        <taxon>eudicotyledons</taxon>
        <taxon>Gunneridae</taxon>
        <taxon>Pentapetalae</taxon>
        <taxon>rosids</taxon>
        <taxon>fabids</taxon>
        <taxon>Fabales</taxon>
        <taxon>Fabaceae</taxon>
        <taxon>Caesalpinioideae</taxon>
        <taxon>Cassia clade</taxon>
        <taxon>Senna</taxon>
    </lineage>
</organism>
<dbReference type="EMBL" id="JAAIUW010000007">
    <property type="protein sequence ID" value="KAF7824928.1"/>
    <property type="molecule type" value="Genomic_DNA"/>
</dbReference>
<dbReference type="Proteomes" id="UP000634136">
    <property type="component" value="Unassembled WGS sequence"/>
</dbReference>
<protein>
    <submittedName>
        <fullName evidence="1">DUF4219 domain-containing protein/UBN2 domain-containing protein</fullName>
    </submittedName>
</protein>
<dbReference type="PANTHER" id="PTHR34676:SF8">
    <property type="entry name" value="TRANSMEMBRANE PROTEIN"/>
    <property type="match status" value="1"/>
</dbReference>
<gene>
    <name evidence="1" type="ORF">G2W53_023072</name>
</gene>